<reference evidence="10" key="1">
    <citation type="submission" date="2020-10" db="EMBL/GenBank/DDBJ databases">
        <title>Catharus ustulatus (Swainson's thrush) genome, bCatUst1, primary haplotype v2.</title>
        <authorList>
            <person name="Delmore K."/>
            <person name="Vafadar M."/>
            <person name="Formenti G."/>
            <person name="Chow W."/>
            <person name="Pelan S."/>
            <person name="Howe K."/>
            <person name="Rhie A."/>
            <person name="Mountcastle J."/>
            <person name="Haase B."/>
            <person name="Fedrigo O."/>
            <person name="Jarvis E.D."/>
        </authorList>
    </citation>
    <scope>NUCLEOTIDE SEQUENCE [LARGE SCALE GENOMIC DNA]</scope>
</reference>
<name>A0A8C3XZ37_CATUS</name>
<evidence type="ECO:0000256" key="4">
    <source>
        <dbReference type="ARBA" id="ARBA00022475"/>
    </source>
</evidence>
<dbReference type="GO" id="GO:0005886">
    <property type="term" value="C:plasma membrane"/>
    <property type="evidence" value="ECO:0007669"/>
    <property type="project" value="UniProtKB-SubCell"/>
</dbReference>
<keyword evidence="5 9" id="KW-0812">Transmembrane</keyword>
<dbReference type="AlphaFoldDB" id="A0A8C3XZ37"/>
<evidence type="ECO:0000256" key="7">
    <source>
        <dbReference type="ARBA" id="ARBA00022989"/>
    </source>
</evidence>
<dbReference type="GO" id="GO:0031783">
    <property type="term" value="F:type 5 melanocortin receptor binding"/>
    <property type="evidence" value="ECO:0007669"/>
    <property type="project" value="TreeGrafter"/>
</dbReference>
<dbReference type="Proteomes" id="UP000694563">
    <property type="component" value="Chromosome 1"/>
</dbReference>
<reference evidence="10" key="2">
    <citation type="submission" date="2025-08" db="UniProtKB">
        <authorList>
            <consortium name="Ensembl"/>
        </authorList>
    </citation>
    <scope>IDENTIFICATION</scope>
</reference>
<feature type="transmembrane region" description="Helical" evidence="9">
    <location>
        <begin position="36"/>
        <end position="59"/>
    </location>
</feature>
<protein>
    <recommendedName>
        <fullName evidence="12">Melanocortin-2 receptor accessory protein</fullName>
    </recommendedName>
</protein>
<evidence type="ECO:0000313" key="10">
    <source>
        <dbReference type="Ensembl" id="ENSCUSP00005003716.1"/>
    </source>
</evidence>
<keyword evidence="8 9" id="KW-0472">Membrane</keyword>
<keyword evidence="7 9" id="KW-1133">Transmembrane helix</keyword>
<evidence type="ECO:0000256" key="5">
    <source>
        <dbReference type="ARBA" id="ARBA00022692"/>
    </source>
</evidence>
<reference evidence="10" key="3">
    <citation type="submission" date="2025-09" db="UniProtKB">
        <authorList>
            <consortium name="Ensembl"/>
        </authorList>
    </citation>
    <scope>IDENTIFICATION</scope>
</reference>
<dbReference type="GO" id="GO:0031782">
    <property type="term" value="F:type 4 melanocortin receptor binding"/>
    <property type="evidence" value="ECO:0007669"/>
    <property type="project" value="TreeGrafter"/>
</dbReference>
<accession>A0A8C3XZ37</accession>
<evidence type="ECO:0000256" key="1">
    <source>
        <dbReference type="ARBA" id="ARBA00004162"/>
    </source>
</evidence>
<comment type="subcellular location">
    <subcellularLocation>
        <location evidence="1">Cell membrane</location>
        <topology evidence="1">Single-pass membrane protein</topology>
    </subcellularLocation>
    <subcellularLocation>
        <location evidence="2">Endoplasmic reticulum membrane</location>
        <topology evidence="2">Single-pass membrane protein</topology>
    </subcellularLocation>
</comment>
<keyword evidence="11" id="KW-1185">Reference proteome</keyword>
<dbReference type="Pfam" id="PF15183">
    <property type="entry name" value="MRAP"/>
    <property type="match status" value="1"/>
</dbReference>
<sequence>MANRTNSSEYFWSYEYYWDYIDPIPVDGSKLEVNKYSIVIAFWVGLAAFVTFLFLILLLQPEMNHPVSAWKLLVSFLVIILISPNKCTLTSPVKAGELLPSHHFSAHPSLSGQGTCRTPCALPACTHPGERSSFSWGPCARASPPSQPRFPPRDPIQPCPLAVLSHSPCPFPPSLVPSLPKVSLEPFAGEHLQLSQPGSRAEGLYPPEHLQGFLCACSSSSTNFLCWTPGLRQLCRWGFTRVGDRSRIPPALADFPPDTPLFRLMPAQALQ</sequence>
<keyword evidence="6" id="KW-0256">Endoplasmic reticulum</keyword>
<evidence type="ECO:0000256" key="8">
    <source>
        <dbReference type="ARBA" id="ARBA00023136"/>
    </source>
</evidence>
<dbReference type="GO" id="GO:0031781">
    <property type="term" value="F:type 3 melanocortin receptor binding"/>
    <property type="evidence" value="ECO:0007669"/>
    <property type="project" value="TreeGrafter"/>
</dbReference>
<evidence type="ECO:0000256" key="2">
    <source>
        <dbReference type="ARBA" id="ARBA00004389"/>
    </source>
</evidence>
<dbReference type="GO" id="GO:0005789">
    <property type="term" value="C:endoplasmic reticulum membrane"/>
    <property type="evidence" value="ECO:0007669"/>
    <property type="project" value="UniProtKB-SubCell"/>
</dbReference>
<organism evidence="10 11">
    <name type="scientific">Catharus ustulatus</name>
    <name type="common">Russet-backed thrush</name>
    <name type="synonym">Hylocichla ustulatus</name>
    <dbReference type="NCBI Taxonomy" id="91951"/>
    <lineage>
        <taxon>Eukaryota</taxon>
        <taxon>Metazoa</taxon>
        <taxon>Chordata</taxon>
        <taxon>Craniata</taxon>
        <taxon>Vertebrata</taxon>
        <taxon>Euteleostomi</taxon>
        <taxon>Archelosauria</taxon>
        <taxon>Archosauria</taxon>
        <taxon>Dinosauria</taxon>
        <taxon>Saurischia</taxon>
        <taxon>Theropoda</taxon>
        <taxon>Coelurosauria</taxon>
        <taxon>Aves</taxon>
        <taxon>Neognathae</taxon>
        <taxon>Neoaves</taxon>
        <taxon>Telluraves</taxon>
        <taxon>Australaves</taxon>
        <taxon>Passeriformes</taxon>
        <taxon>Turdidae</taxon>
        <taxon>Catharus</taxon>
    </lineage>
</organism>
<dbReference type="GO" id="GO:0070996">
    <property type="term" value="F:type 1 melanocortin receptor binding"/>
    <property type="evidence" value="ECO:0007669"/>
    <property type="project" value="TreeGrafter"/>
</dbReference>
<evidence type="ECO:0000256" key="3">
    <source>
        <dbReference type="ARBA" id="ARBA00010063"/>
    </source>
</evidence>
<dbReference type="GO" id="GO:0030545">
    <property type="term" value="F:signaling receptor regulator activity"/>
    <property type="evidence" value="ECO:0007669"/>
    <property type="project" value="TreeGrafter"/>
</dbReference>
<dbReference type="InterPro" id="IPR028111">
    <property type="entry name" value="MRAP"/>
</dbReference>
<evidence type="ECO:0008006" key="12">
    <source>
        <dbReference type="Google" id="ProtNLM"/>
    </source>
</evidence>
<evidence type="ECO:0000256" key="6">
    <source>
        <dbReference type="ARBA" id="ARBA00022824"/>
    </source>
</evidence>
<comment type="similarity">
    <text evidence="3">Belongs to the MRAP family.</text>
</comment>
<keyword evidence="4" id="KW-1003">Cell membrane</keyword>
<evidence type="ECO:0000313" key="11">
    <source>
        <dbReference type="Proteomes" id="UP000694563"/>
    </source>
</evidence>
<proteinExistence type="inferred from homology"/>
<dbReference type="GO" id="GO:0106070">
    <property type="term" value="P:regulation of adenylate cyclase-activating G protein-coupled receptor signaling pathway"/>
    <property type="evidence" value="ECO:0007669"/>
    <property type="project" value="TreeGrafter"/>
</dbReference>
<dbReference type="PANTHER" id="PTHR28675">
    <property type="entry name" value="MELANOCORTIN-2 RECEPTOR ACCESSORY PROTEIN 2"/>
    <property type="match status" value="1"/>
</dbReference>
<evidence type="ECO:0000256" key="9">
    <source>
        <dbReference type="SAM" id="Phobius"/>
    </source>
</evidence>
<dbReference type="PANTHER" id="PTHR28675:SF2">
    <property type="entry name" value="MELANOCORTIN-2 RECEPTOR ACCESSORY PROTEIN"/>
    <property type="match status" value="1"/>
</dbReference>
<dbReference type="Ensembl" id="ENSCUST00005003891.1">
    <property type="protein sequence ID" value="ENSCUSP00005003716.1"/>
    <property type="gene ID" value="ENSCUSG00005002473.1"/>
</dbReference>
<dbReference type="GO" id="GO:0072659">
    <property type="term" value="P:protein localization to plasma membrane"/>
    <property type="evidence" value="ECO:0007669"/>
    <property type="project" value="TreeGrafter"/>
</dbReference>
<dbReference type="GO" id="GO:0031780">
    <property type="term" value="F:corticotropin hormone receptor binding"/>
    <property type="evidence" value="ECO:0007669"/>
    <property type="project" value="TreeGrafter"/>
</dbReference>